<protein>
    <submittedName>
        <fullName evidence="2">Glucose / Sorbosone dehydrogenase</fullName>
    </submittedName>
</protein>
<name>A0A0G0I0Z3_9BACT</name>
<comment type="caution">
    <text evidence="2">The sequence shown here is derived from an EMBL/GenBank/DDBJ whole genome shotgun (WGS) entry which is preliminary data.</text>
</comment>
<reference evidence="2 3" key="1">
    <citation type="journal article" date="2015" name="Nature">
        <title>rRNA introns, odd ribosomes, and small enigmatic genomes across a large radiation of phyla.</title>
        <authorList>
            <person name="Brown C.T."/>
            <person name="Hug L.A."/>
            <person name="Thomas B.C."/>
            <person name="Sharon I."/>
            <person name="Castelle C.J."/>
            <person name="Singh A."/>
            <person name="Wilkins M.J."/>
            <person name="Williams K.H."/>
            <person name="Banfield J.F."/>
        </authorList>
    </citation>
    <scope>NUCLEOTIDE SEQUENCE [LARGE SCALE GENOMIC DNA]</scope>
</reference>
<organism evidence="2 3">
    <name type="scientific">Candidatus Woesebacteria bacterium GW2011_GWD1_38_10</name>
    <dbReference type="NCBI Taxonomy" id="1618592"/>
    <lineage>
        <taxon>Bacteria</taxon>
        <taxon>Candidatus Woeseibacteriota</taxon>
    </lineage>
</organism>
<sequence length="287" mass="32660">MSNKLRIFQNLLALSAVTLIIIVWSTVTYLAFQNKKYKLPERIIASYEECVNAGNTILESYPAICITKDGKRFVQDIVKIDNTAVEDWKTYKNDVSGFEFKYPSSLEIYISDNANSKIINYNLQIGFSPKQGDNSAYNIIDILVSDQFDSLDEYLATKACNYNNAIITDTSISGQSALNLNCPNGLFPQKNVLLKKDKYIYQIFATFGDAYAEIYTNKELESLFNQILSTFKFFDTGNPTSDTPYTCPENGWVNCQPILSEKEQQDCTREAFDWYETNCPNYEGAAY</sequence>
<feature type="transmembrane region" description="Helical" evidence="1">
    <location>
        <begin position="12"/>
        <end position="32"/>
    </location>
</feature>
<keyword evidence="1" id="KW-1133">Transmembrane helix</keyword>
<evidence type="ECO:0000313" key="2">
    <source>
        <dbReference type="EMBL" id="KKQ48232.1"/>
    </source>
</evidence>
<gene>
    <name evidence="2" type="ORF">US67_C0040G0003</name>
</gene>
<accession>A0A0G0I0Z3</accession>
<keyword evidence="1" id="KW-0812">Transmembrane</keyword>
<evidence type="ECO:0000313" key="3">
    <source>
        <dbReference type="Proteomes" id="UP000034366"/>
    </source>
</evidence>
<dbReference type="PATRIC" id="fig|1618592.3.peg.644"/>
<dbReference type="Proteomes" id="UP000034366">
    <property type="component" value="Unassembled WGS sequence"/>
</dbReference>
<dbReference type="EMBL" id="LBTW01000040">
    <property type="protein sequence ID" value="KKQ48232.1"/>
    <property type="molecule type" value="Genomic_DNA"/>
</dbReference>
<keyword evidence="1" id="KW-0472">Membrane</keyword>
<proteinExistence type="predicted"/>
<evidence type="ECO:0000256" key="1">
    <source>
        <dbReference type="SAM" id="Phobius"/>
    </source>
</evidence>
<dbReference type="AlphaFoldDB" id="A0A0G0I0Z3"/>